<reference evidence="1" key="1">
    <citation type="submission" date="2020-04" db="EMBL/GenBank/DDBJ databases">
        <authorList>
            <person name="Alioto T."/>
            <person name="Alioto T."/>
            <person name="Gomez Garrido J."/>
        </authorList>
    </citation>
    <scope>NUCLEOTIDE SEQUENCE</scope>
    <source>
        <strain evidence="1">A484AB</strain>
    </source>
</reference>
<dbReference type="AlphaFoldDB" id="A0A7D9EEB7"/>
<name>A0A7D9EEB7_PARCT</name>
<sequence>MKKVGTIHATSKKIKWYNIHIWFLSTFLIALALSYVNVSNWICWKNHRSKIKCSVFCTCMFVGLVFYVKLNIDTHNTHELDSDQTPHFPCKRSPKQAEELRELFHDVHEILNKMNVRHFLIYGSIWGAYRVQAPLPWDYDIDLAIIGDETYSKIPKSEFIKAFREQGISVHDSTTLSSCYYLTRGEFAQVDIDIFYNFHGWMQRAGLVTWFLYYNYQKYHSFPAWMVEHPLPEMKFIDIQMAVPRGGMDILKHLYPNDWNKPFTPAACKVKSKKDKTRASTNSKLLATYR</sequence>
<gene>
    <name evidence="1" type="ORF">PACLA_8A008936</name>
</gene>
<proteinExistence type="predicted"/>
<dbReference type="PANTHER" id="PTHR13627:SF32">
    <property type="entry name" value="AGAP006029-PA"/>
    <property type="match status" value="1"/>
</dbReference>
<protein>
    <submittedName>
        <fullName evidence="1">Uncharacterized protein</fullName>
    </submittedName>
</protein>
<comment type="caution">
    <text evidence="1">The sequence shown here is derived from an EMBL/GenBank/DDBJ whole genome shotgun (WGS) entry which is preliminary data.</text>
</comment>
<keyword evidence="2" id="KW-1185">Reference proteome</keyword>
<dbReference type="OrthoDB" id="444255at2759"/>
<organism evidence="1 2">
    <name type="scientific">Paramuricea clavata</name>
    <name type="common">Red gorgonian</name>
    <name type="synonym">Violescent sea-whip</name>
    <dbReference type="NCBI Taxonomy" id="317549"/>
    <lineage>
        <taxon>Eukaryota</taxon>
        <taxon>Metazoa</taxon>
        <taxon>Cnidaria</taxon>
        <taxon>Anthozoa</taxon>
        <taxon>Octocorallia</taxon>
        <taxon>Malacalcyonacea</taxon>
        <taxon>Plexauridae</taxon>
        <taxon>Paramuricea</taxon>
    </lineage>
</organism>
<dbReference type="PANTHER" id="PTHR13627">
    <property type="entry name" value="FUKUTIN RELATED PROTEIN"/>
    <property type="match status" value="1"/>
</dbReference>
<dbReference type="InterPro" id="IPR052613">
    <property type="entry name" value="LicD_transferase"/>
</dbReference>
<evidence type="ECO:0000313" key="1">
    <source>
        <dbReference type="EMBL" id="CAB4008410.1"/>
    </source>
</evidence>
<evidence type="ECO:0000313" key="2">
    <source>
        <dbReference type="Proteomes" id="UP001152795"/>
    </source>
</evidence>
<dbReference type="EMBL" id="CACRXK020006114">
    <property type="protein sequence ID" value="CAB4008410.1"/>
    <property type="molecule type" value="Genomic_DNA"/>
</dbReference>
<dbReference type="Proteomes" id="UP001152795">
    <property type="component" value="Unassembled WGS sequence"/>
</dbReference>
<accession>A0A7D9EEB7</accession>